<dbReference type="Proteomes" id="UP000293045">
    <property type="component" value="Unassembled WGS sequence"/>
</dbReference>
<dbReference type="GO" id="GO:0006606">
    <property type="term" value="P:protein import into nucleus"/>
    <property type="evidence" value="ECO:0007669"/>
    <property type="project" value="TreeGrafter"/>
</dbReference>
<evidence type="ECO:0000256" key="3">
    <source>
        <dbReference type="ARBA" id="ARBA00023242"/>
    </source>
</evidence>
<keyword evidence="2" id="KW-0813">Transport</keyword>
<dbReference type="VEuPathDB" id="MicrosporidiaDB:CWI39_0033p0030"/>
<comment type="caution">
    <text evidence="5">The sequence shown here is derived from an EMBL/GenBank/DDBJ whole genome shotgun (WGS) entry which is preliminary data.</text>
</comment>
<proteinExistence type="predicted"/>
<dbReference type="Pfam" id="PF03810">
    <property type="entry name" value="IBN_N"/>
    <property type="match status" value="1"/>
</dbReference>
<dbReference type="PANTHER" id="PTHR10997">
    <property type="entry name" value="IMPORTIN-7, 8, 11"/>
    <property type="match status" value="1"/>
</dbReference>
<dbReference type="VEuPathDB" id="MicrosporidiaDB:CWI36_0629p0020"/>
<protein>
    <submittedName>
        <fullName evidence="5">Importin</fullName>
    </submittedName>
</protein>
<dbReference type="EMBL" id="PIXR01000033">
    <property type="protein sequence ID" value="TBU09825.1"/>
    <property type="molecule type" value="Genomic_DNA"/>
</dbReference>
<keyword evidence="3" id="KW-0539">Nucleus</keyword>
<dbReference type="GO" id="GO:0031267">
    <property type="term" value="F:small GTPase binding"/>
    <property type="evidence" value="ECO:0007669"/>
    <property type="project" value="InterPro"/>
</dbReference>
<dbReference type="InterPro" id="IPR016024">
    <property type="entry name" value="ARM-type_fold"/>
</dbReference>
<dbReference type="GO" id="GO:0005829">
    <property type="term" value="C:cytosol"/>
    <property type="evidence" value="ECO:0007669"/>
    <property type="project" value="TreeGrafter"/>
</dbReference>
<dbReference type="InterPro" id="IPR001494">
    <property type="entry name" value="Importin-beta_N"/>
</dbReference>
<dbReference type="Gene3D" id="1.25.10.10">
    <property type="entry name" value="Leucine-rich Repeat Variant"/>
    <property type="match status" value="2"/>
</dbReference>
<gene>
    <name evidence="5" type="ORF">CWI39_0033p0030</name>
</gene>
<evidence type="ECO:0000313" key="5">
    <source>
        <dbReference type="EMBL" id="TBU09825.1"/>
    </source>
</evidence>
<reference evidence="5 6" key="1">
    <citation type="submission" date="2017-12" db="EMBL/GenBank/DDBJ databases">
        <authorList>
            <person name="Pombert J.-F."/>
            <person name="Haag K.L."/>
            <person name="Ebert D."/>
        </authorList>
    </citation>
    <scope>NUCLEOTIDE SEQUENCE [LARGE SCALE GENOMIC DNA]</scope>
    <source>
        <strain evidence="5">IL-BN-2</strain>
    </source>
</reference>
<dbReference type="InterPro" id="IPR011989">
    <property type="entry name" value="ARM-like"/>
</dbReference>
<sequence length="878" mass="102360">MDTSSLRSVFLDTLSPDITKRTTASDRLLSLQKNHAFILHLPTSFMQDTDQSVKRIAALYFKNSISHEFASFSPEEQDQLLNAVFINISDPSLCSVYISVLQHIIQNCCEPFLQKIATAAATFISSPSTQTVSLYIHLFILKQAKSKFDSSSVTLNTLFDITGSILISLPNTSDYLITYLTIKLFCQATDYYKMPRFFEEYYLRVYDLCHTLLSSTNVYNDTNTNFLKTRKWCAHFLYKAVSKSQKNFLKKKENNSFIRQNLPTNTFLMVIQKQDLPKTHQFAGDFFVLISRKTELPQKIFLIEKFIFPNLVFKDKEKFEFYPDSYLRKKYNYYNNDLRNNVMLLLNEYNKDKEIKQQILQFVEKSLSIPTNSFTTACNKYGAMEFLSCLNNSDFLIKFVIPEINSEFLFLQSQVCYILQFFEAKIVEEKVGTNFVAHLLEKIVAFSGGENEILKVDALLTLPFFFTYSDQTRLKSLISYFVPLLLNTTKTYDLEALDDVMESVIKTYGEEVSSFAPSLISMMVDCMDIKSKNIEKMCGYLRNISGLMDSVRNKEILRNMFERSFLCLINILKENITECYSEVLDVIVSYMFGVKVLDKEMYEILRFILKGGDFSGVVDELSAFFDNFISYGGNNSLPFVNPILNYISVWIKGVKYFFDDDYTAGCKVIESILLNLGSCVKDNIKGILELILEKYESFEREGSSLLYFLLIVMECFILEKEVVIQVLNEKNFLNKFLIDLKENEDRMNRLHDKKVICMFLGEILNMKNNIFRSTDIKELLLRNINEITKPIENKSEIKEYEENEEEEEEEYEKSCSEDCYQDVLEEDYTFESPLDSFDVKEYLRRVLGSVNKECFGWEVMGIMSEEDKRKIYERLWEK</sequence>
<name>A0A4Q9LQQ3_9MICR</name>
<organism evidence="5 6">
    <name type="scientific">Hamiltosporidium magnivora</name>
    <dbReference type="NCBI Taxonomy" id="148818"/>
    <lineage>
        <taxon>Eukaryota</taxon>
        <taxon>Fungi</taxon>
        <taxon>Fungi incertae sedis</taxon>
        <taxon>Microsporidia</taxon>
        <taxon>Dubosqiidae</taxon>
        <taxon>Hamiltosporidium</taxon>
    </lineage>
</organism>
<evidence type="ECO:0000256" key="1">
    <source>
        <dbReference type="ARBA" id="ARBA00004123"/>
    </source>
</evidence>
<evidence type="ECO:0000313" key="6">
    <source>
        <dbReference type="Proteomes" id="UP000293045"/>
    </source>
</evidence>
<feature type="domain" description="Importin N-terminal" evidence="4">
    <location>
        <begin position="25"/>
        <end position="80"/>
    </location>
</feature>
<dbReference type="SUPFAM" id="SSF48371">
    <property type="entry name" value="ARM repeat"/>
    <property type="match status" value="1"/>
</dbReference>
<evidence type="ECO:0000256" key="2">
    <source>
        <dbReference type="ARBA" id="ARBA00022448"/>
    </source>
</evidence>
<dbReference type="GO" id="GO:0005635">
    <property type="term" value="C:nuclear envelope"/>
    <property type="evidence" value="ECO:0007669"/>
    <property type="project" value="TreeGrafter"/>
</dbReference>
<dbReference type="AlphaFoldDB" id="A0A4Q9LQQ3"/>
<accession>A0A4Q9LQQ3</accession>
<comment type="subcellular location">
    <subcellularLocation>
        <location evidence="1">Nucleus</location>
    </subcellularLocation>
</comment>
<evidence type="ECO:0000259" key="4">
    <source>
        <dbReference type="Pfam" id="PF03810"/>
    </source>
</evidence>